<evidence type="ECO:0000256" key="10">
    <source>
        <dbReference type="SAM" id="Coils"/>
    </source>
</evidence>
<proteinExistence type="inferred from homology"/>
<name>A0A453H0F8_AEGTS</name>
<dbReference type="AlphaFoldDB" id="A0A453H0F8"/>
<evidence type="ECO:0000313" key="14">
    <source>
        <dbReference type="EnsemblPlants" id="AET4Gv20019600.12"/>
    </source>
</evidence>
<feature type="compositionally biased region" description="Polar residues" evidence="11">
    <location>
        <begin position="483"/>
        <end position="495"/>
    </location>
</feature>
<reference evidence="14" key="5">
    <citation type="journal article" date="2021" name="G3 (Bethesda)">
        <title>Aegilops tauschii genome assembly Aet v5.0 features greater sequence contiguity and improved annotation.</title>
        <authorList>
            <person name="Wang L."/>
            <person name="Zhu T."/>
            <person name="Rodriguez J.C."/>
            <person name="Deal K.R."/>
            <person name="Dubcovsky J."/>
            <person name="McGuire P.E."/>
            <person name="Lux T."/>
            <person name="Spannagl M."/>
            <person name="Mayer K.F.X."/>
            <person name="Baldrich P."/>
            <person name="Meyers B.C."/>
            <person name="Huo N."/>
            <person name="Gu Y.Q."/>
            <person name="Zhou H."/>
            <person name="Devos K.M."/>
            <person name="Bennetzen J.L."/>
            <person name="Unver T."/>
            <person name="Budak H."/>
            <person name="Gulick P.J."/>
            <person name="Galiba G."/>
            <person name="Kalapos B."/>
            <person name="Nelson D.R."/>
            <person name="Li P."/>
            <person name="You F.M."/>
            <person name="Luo M.C."/>
            <person name="Dvorak J."/>
        </authorList>
    </citation>
    <scope>NUCLEOTIDE SEQUENCE [LARGE SCALE GENOMIC DNA]</scope>
    <source>
        <strain evidence="14">cv. AL8/78</strain>
    </source>
</reference>
<evidence type="ECO:0000259" key="12">
    <source>
        <dbReference type="Pfam" id="PF04065"/>
    </source>
</evidence>
<dbReference type="Pfam" id="PF04065">
    <property type="entry name" value="Not3"/>
    <property type="match status" value="1"/>
</dbReference>
<dbReference type="Gene3D" id="2.30.30.1020">
    <property type="entry name" value="CCR4-NOT complex subunit 2/3/5, C-terminal domain"/>
    <property type="match status" value="1"/>
</dbReference>
<protein>
    <recommendedName>
        <fullName evidence="16">NOT2/NOT3/NOT5 C-terminal domain-containing protein</fullName>
    </recommendedName>
</protein>
<keyword evidence="9" id="KW-0539">Nucleus</keyword>
<reference evidence="14" key="3">
    <citation type="journal article" date="2017" name="Nature">
        <title>Genome sequence of the progenitor of the wheat D genome Aegilops tauschii.</title>
        <authorList>
            <person name="Luo M.C."/>
            <person name="Gu Y.Q."/>
            <person name="Puiu D."/>
            <person name="Wang H."/>
            <person name="Twardziok S.O."/>
            <person name="Deal K.R."/>
            <person name="Huo N."/>
            <person name="Zhu T."/>
            <person name="Wang L."/>
            <person name="Wang Y."/>
            <person name="McGuire P.E."/>
            <person name="Liu S."/>
            <person name="Long H."/>
            <person name="Ramasamy R.K."/>
            <person name="Rodriguez J.C."/>
            <person name="Van S.L."/>
            <person name="Yuan L."/>
            <person name="Wang Z."/>
            <person name="Xia Z."/>
            <person name="Xiao L."/>
            <person name="Anderson O.D."/>
            <person name="Ouyang S."/>
            <person name="Liang Y."/>
            <person name="Zimin A.V."/>
            <person name="Pertea G."/>
            <person name="Qi P."/>
            <person name="Bennetzen J.L."/>
            <person name="Dai X."/>
            <person name="Dawson M.W."/>
            <person name="Muller H.G."/>
            <person name="Kugler K."/>
            <person name="Rivarola-Duarte L."/>
            <person name="Spannagl M."/>
            <person name="Mayer K.F.X."/>
            <person name="Lu F.H."/>
            <person name="Bevan M.W."/>
            <person name="Leroy P."/>
            <person name="Li P."/>
            <person name="You F.M."/>
            <person name="Sun Q."/>
            <person name="Liu Z."/>
            <person name="Lyons E."/>
            <person name="Wicker T."/>
            <person name="Salzberg S.L."/>
            <person name="Devos K.M."/>
            <person name="Dvorak J."/>
        </authorList>
    </citation>
    <scope>NUCLEOTIDE SEQUENCE [LARGE SCALE GENOMIC DNA]</scope>
    <source>
        <strain evidence="14">cv. AL8/78</strain>
    </source>
</reference>
<evidence type="ECO:0000256" key="6">
    <source>
        <dbReference type="ARBA" id="ARBA00022553"/>
    </source>
</evidence>
<evidence type="ECO:0000313" key="15">
    <source>
        <dbReference type="Proteomes" id="UP000015105"/>
    </source>
</evidence>
<dbReference type="GO" id="GO:0005737">
    <property type="term" value="C:cytoplasm"/>
    <property type="evidence" value="ECO:0007669"/>
    <property type="project" value="UniProtKB-SubCell"/>
</dbReference>
<feature type="coiled-coil region" evidence="10">
    <location>
        <begin position="47"/>
        <end position="103"/>
    </location>
</feature>
<dbReference type="EnsemblPlants" id="AET4Gv20019600.12">
    <property type="protein sequence ID" value="AET4Gv20019600.12"/>
    <property type="gene ID" value="AET4Gv20019600"/>
</dbReference>
<dbReference type="InterPro" id="IPR012270">
    <property type="entry name" value="CCR4-NOT_su3/5"/>
</dbReference>
<dbReference type="Pfam" id="PF04153">
    <property type="entry name" value="NOT2_3_5_C"/>
    <property type="match status" value="1"/>
</dbReference>
<dbReference type="GO" id="GO:0005634">
    <property type="term" value="C:nucleus"/>
    <property type="evidence" value="ECO:0007669"/>
    <property type="project" value="UniProtKB-SubCell"/>
</dbReference>
<evidence type="ECO:0000256" key="7">
    <source>
        <dbReference type="ARBA" id="ARBA00023015"/>
    </source>
</evidence>
<feature type="region of interest" description="Disordered" evidence="11">
    <location>
        <begin position="481"/>
        <end position="538"/>
    </location>
</feature>
<keyword evidence="8" id="KW-0804">Transcription</keyword>
<dbReference type="Gramene" id="AET4Gv20019600.12">
    <property type="protein sequence ID" value="AET4Gv20019600.12"/>
    <property type="gene ID" value="AET4Gv20019600"/>
</dbReference>
<accession>A0A453H0F8</accession>
<organism evidence="14 15">
    <name type="scientific">Aegilops tauschii subsp. strangulata</name>
    <name type="common">Goatgrass</name>
    <dbReference type="NCBI Taxonomy" id="200361"/>
    <lineage>
        <taxon>Eukaryota</taxon>
        <taxon>Viridiplantae</taxon>
        <taxon>Streptophyta</taxon>
        <taxon>Embryophyta</taxon>
        <taxon>Tracheophyta</taxon>
        <taxon>Spermatophyta</taxon>
        <taxon>Magnoliopsida</taxon>
        <taxon>Liliopsida</taxon>
        <taxon>Poales</taxon>
        <taxon>Poaceae</taxon>
        <taxon>BOP clade</taxon>
        <taxon>Pooideae</taxon>
        <taxon>Triticodae</taxon>
        <taxon>Triticeae</taxon>
        <taxon>Triticinae</taxon>
        <taxon>Aegilops</taxon>
    </lineage>
</organism>
<evidence type="ECO:0000256" key="1">
    <source>
        <dbReference type="ARBA" id="ARBA00004123"/>
    </source>
</evidence>
<dbReference type="PIRSF" id="PIRSF005290">
    <property type="entry name" value="NOT_su_3_5"/>
    <property type="match status" value="1"/>
</dbReference>
<dbReference type="GO" id="GO:0006355">
    <property type="term" value="P:regulation of DNA-templated transcription"/>
    <property type="evidence" value="ECO:0007669"/>
    <property type="project" value="InterPro"/>
</dbReference>
<evidence type="ECO:0000256" key="3">
    <source>
        <dbReference type="ARBA" id="ARBA00007682"/>
    </source>
</evidence>
<feature type="region of interest" description="Disordered" evidence="11">
    <location>
        <begin position="108"/>
        <end position="128"/>
    </location>
</feature>
<evidence type="ECO:0000256" key="11">
    <source>
        <dbReference type="SAM" id="MobiDB-lite"/>
    </source>
</evidence>
<feature type="region of interest" description="Disordered" evidence="11">
    <location>
        <begin position="584"/>
        <end position="678"/>
    </location>
</feature>
<keyword evidence="10" id="KW-0175">Coiled coil</keyword>
<comment type="subcellular location">
    <subcellularLocation>
        <location evidence="2">Cytoplasm</location>
    </subcellularLocation>
    <subcellularLocation>
        <location evidence="1">Nucleus</location>
    </subcellularLocation>
</comment>
<dbReference type="Proteomes" id="UP000015105">
    <property type="component" value="Chromosome 4D"/>
</dbReference>
<dbReference type="InterPro" id="IPR040168">
    <property type="entry name" value="Not2/3/5"/>
</dbReference>
<evidence type="ECO:0000259" key="13">
    <source>
        <dbReference type="Pfam" id="PF04153"/>
    </source>
</evidence>
<reference evidence="15" key="1">
    <citation type="journal article" date="2014" name="Science">
        <title>Ancient hybridizations among the ancestral genomes of bread wheat.</title>
        <authorList>
            <consortium name="International Wheat Genome Sequencing Consortium,"/>
            <person name="Marcussen T."/>
            <person name="Sandve S.R."/>
            <person name="Heier L."/>
            <person name="Spannagl M."/>
            <person name="Pfeifer M."/>
            <person name="Jakobsen K.S."/>
            <person name="Wulff B.B."/>
            <person name="Steuernagel B."/>
            <person name="Mayer K.F."/>
            <person name="Olsen O.A."/>
        </authorList>
    </citation>
    <scope>NUCLEOTIDE SEQUENCE [LARGE SCALE GENOMIC DNA]</scope>
    <source>
        <strain evidence="15">cv. AL8/78</strain>
    </source>
</reference>
<keyword evidence="5" id="KW-0678">Repressor</keyword>
<dbReference type="InterPro" id="IPR038635">
    <property type="entry name" value="CCR4-NOT_su2/3/5_C_sf"/>
</dbReference>
<evidence type="ECO:0000256" key="4">
    <source>
        <dbReference type="ARBA" id="ARBA00022490"/>
    </source>
</evidence>
<feature type="compositionally biased region" description="Low complexity" evidence="11">
    <location>
        <begin position="584"/>
        <end position="594"/>
    </location>
</feature>
<dbReference type="InterPro" id="IPR007282">
    <property type="entry name" value="NOT2/3/5_C"/>
</dbReference>
<keyword evidence="15" id="KW-1185">Reference proteome</keyword>
<sequence length="864" mass="94658">AGAPDAMGASRKLQDEIDRVLKKVQEGVDVFDSIWNKVYDTENANQKEKFEADLKKEIKKLQRYRDQIKTWIQSSEIKDKKALMDARKQIEREMERFKVCEKETKTKAFSKEGLGQQPKTDPREKAKAETRDWLNSVVSDLENQIDNFEAELEGLSFKKGKQRPPRLVHLEKSITRHKAHIKKLESILRLLDNDELSPEQVNDVKDFLEDYVERNQEDFDEFSDVEDLYSTLPMEKVEALEDMVSLAPSILIKGVAAVSTTAVLSTKSPTATSPTQATVSTISQGTSQDQAEETTTLESNPESVPQTPPPKGGNLGPSVPVVPTAISTSAAAVSVSADTITSPGPVRPVIPATAPTIFAPAAAVRNAPESMPAVASTPANLSTAVKDDESMSFPPRRPSPAVTEIGLGRGITRGLTSQALAAPVSVGPVPGNGSITAIPPINDLSKRNIMNTDERVNSGGLSQQLVSPLGSKVQPQPVLKTNDAVSSDSSNTSESAVIGGRVFSPPVVPGAQWRPQAPAGFQNQSETGQFRGRPEVTDQREKYLQRLQQVQQQQGNLLNASHITGINQKQFSTQQANSLLQQQFNSQSSSISSQGGLGLGVQGPDAGQTKSDEQQQGLADDASVESAATTGPNKHTNEDDTKAPYSNPPASIAEGTQLSRDSDLSPGQPMQAGMPSSGVGVIGRRSVSDFGAIGDNLSGASVVSGHDHLYNLQMLEAAYHRLPQPKDSERAKTYIPRHPSVTPASYPQIQAPIVTNPAFWERLGSDTLSTDMLFFAFYYQQNSYQQYLAAKELKKQSWRFHRKYNTWFQRHVEPQVTTDEYERGSYVYFDFHLADDGNGWCQRIKNDFTFEYNFLEDELSVQPN</sequence>
<evidence type="ECO:0000256" key="5">
    <source>
        <dbReference type="ARBA" id="ARBA00022491"/>
    </source>
</evidence>
<keyword evidence="6" id="KW-0597">Phosphoprotein</keyword>
<dbReference type="InterPro" id="IPR007207">
    <property type="entry name" value="Not_N"/>
</dbReference>
<feature type="compositionally biased region" description="Polar residues" evidence="11">
    <location>
        <begin position="265"/>
        <end position="305"/>
    </location>
</feature>
<comment type="similarity">
    <text evidence="3">Belongs to the CNOT2/3/5 family.</text>
</comment>
<feature type="domain" description="CCR4-Not complex component Not N-terminal" evidence="12">
    <location>
        <begin position="10"/>
        <end position="233"/>
    </location>
</feature>
<feature type="region of interest" description="Disordered" evidence="11">
    <location>
        <begin position="265"/>
        <end position="321"/>
    </location>
</feature>
<dbReference type="PANTHER" id="PTHR23326">
    <property type="entry name" value="CCR4 NOT-RELATED"/>
    <property type="match status" value="1"/>
</dbReference>
<reference evidence="15" key="2">
    <citation type="journal article" date="2017" name="Nat. Plants">
        <title>The Aegilops tauschii genome reveals multiple impacts of transposons.</title>
        <authorList>
            <person name="Zhao G."/>
            <person name="Zou C."/>
            <person name="Li K."/>
            <person name="Wang K."/>
            <person name="Li T."/>
            <person name="Gao L."/>
            <person name="Zhang X."/>
            <person name="Wang H."/>
            <person name="Yang Z."/>
            <person name="Liu X."/>
            <person name="Jiang W."/>
            <person name="Mao L."/>
            <person name="Kong X."/>
            <person name="Jiao Y."/>
            <person name="Jia J."/>
        </authorList>
    </citation>
    <scope>NUCLEOTIDE SEQUENCE [LARGE SCALE GENOMIC DNA]</scope>
    <source>
        <strain evidence="15">cv. AL8/78</strain>
    </source>
</reference>
<evidence type="ECO:0000256" key="9">
    <source>
        <dbReference type="ARBA" id="ARBA00023242"/>
    </source>
</evidence>
<evidence type="ECO:0000256" key="2">
    <source>
        <dbReference type="ARBA" id="ARBA00004496"/>
    </source>
</evidence>
<feature type="domain" description="NOT2/NOT3/NOT5 C-terminal" evidence="13">
    <location>
        <begin position="720"/>
        <end position="855"/>
    </location>
</feature>
<dbReference type="FunFam" id="2.30.30.1020:FF:000003">
    <property type="entry name" value="CCR4-NOT transcription complex subunit 3 isoform X1"/>
    <property type="match status" value="1"/>
</dbReference>
<keyword evidence="7" id="KW-0805">Transcription regulation</keyword>
<evidence type="ECO:0000256" key="8">
    <source>
        <dbReference type="ARBA" id="ARBA00023163"/>
    </source>
</evidence>
<evidence type="ECO:0008006" key="16">
    <source>
        <dbReference type="Google" id="ProtNLM"/>
    </source>
</evidence>
<keyword evidence="4" id="KW-0963">Cytoplasm</keyword>
<feature type="coiled-coil region" evidence="10">
    <location>
        <begin position="131"/>
        <end position="158"/>
    </location>
</feature>
<dbReference type="GO" id="GO:0030015">
    <property type="term" value="C:CCR4-NOT core complex"/>
    <property type="evidence" value="ECO:0007669"/>
    <property type="project" value="InterPro"/>
</dbReference>
<reference evidence="14" key="4">
    <citation type="submission" date="2019-03" db="UniProtKB">
        <authorList>
            <consortium name="EnsemblPlants"/>
        </authorList>
    </citation>
    <scope>IDENTIFICATION</scope>
</reference>